<dbReference type="Gene3D" id="3.60.60.30">
    <property type="match status" value="1"/>
</dbReference>
<proteinExistence type="inferred from homology"/>
<gene>
    <name evidence="9" type="ORF">PPAR00522_LOCUS1990</name>
</gene>
<keyword evidence="4 7" id="KW-0442">Lipid degradation</keyword>
<organism evidence="9">
    <name type="scientific">Polytomella parva</name>
    <dbReference type="NCBI Taxonomy" id="51329"/>
    <lineage>
        <taxon>Eukaryota</taxon>
        <taxon>Viridiplantae</taxon>
        <taxon>Chlorophyta</taxon>
        <taxon>core chlorophytes</taxon>
        <taxon>Chlorophyceae</taxon>
        <taxon>CS clade</taxon>
        <taxon>Chlamydomonadales</taxon>
        <taxon>Chlamydomonadaceae</taxon>
        <taxon>Polytomella</taxon>
    </lineage>
</organism>
<comment type="similarity">
    <text evidence="1 7">Belongs to the phospholipase B-like family.</text>
</comment>
<keyword evidence="2" id="KW-0732">Signal</keyword>
<dbReference type="GO" id="GO:0005576">
    <property type="term" value="C:extracellular region"/>
    <property type="evidence" value="ECO:0007669"/>
    <property type="project" value="TreeGrafter"/>
</dbReference>
<keyword evidence="5 7" id="KW-0443">Lipid metabolism</keyword>
<name>A0A7S0YAD9_9CHLO</name>
<feature type="region of interest" description="Disordered" evidence="8">
    <location>
        <begin position="94"/>
        <end position="113"/>
    </location>
</feature>
<evidence type="ECO:0000256" key="3">
    <source>
        <dbReference type="ARBA" id="ARBA00022801"/>
    </source>
</evidence>
<evidence type="ECO:0000256" key="5">
    <source>
        <dbReference type="ARBA" id="ARBA00023098"/>
    </source>
</evidence>
<dbReference type="PANTHER" id="PTHR12370">
    <property type="entry name" value="PHOSPHOLIPASE B-RELATED"/>
    <property type="match status" value="1"/>
</dbReference>
<dbReference type="GO" id="GO:0009395">
    <property type="term" value="P:phospholipid catabolic process"/>
    <property type="evidence" value="ECO:0007669"/>
    <property type="project" value="TreeGrafter"/>
</dbReference>
<dbReference type="EMBL" id="HBFM01003443">
    <property type="protein sequence ID" value="CAD8765602.1"/>
    <property type="molecule type" value="Transcribed_RNA"/>
</dbReference>
<keyword evidence="6" id="KW-0325">Glycoprotein</keyword>
<dbReference type="EC" id="3.1.1.-" evidence="7"/>
<evidence type="ECO:0000256" key="4">
    <source>
        <dbReference type="ARBA" id="ARBA00022963"/>
    </source>
</evidence>
<dbReference type="InterPro" id="IPR007000">
    <property type="entry name" value="PLipase_B-like"/>
</dbReference>
<evidence type="ECO:0000256" key="6">
    <source>
        <dbReference type="ARBA" id="ARBA00023180"/>
    </source>
</evidence>
<dbReference type="GO" id="GO:0004620">
    <property type="term" value="F:phospholipase activity"/>
    <property type="evidence" value="ECO:0007669"/>
    <property type="project" value="InterPro"/>
</dbReference>
<dbReference type="Pfam" id="PF04916">
    <property type="entry name" value="Phospholip_B"/>
    <property type="match status" value="1"/>
</dbReference>
<evidence type="ECO:0000256" key="8">
    <source>
        <dbReference type="SAM" id="MobiDB-lite"/>
    </source>
</evidence>
<reference evidence="9" key="1">
    <citation type="submission" date="2021-01" db="EMBL/GenBank/DDBJ databases">
        <authorList>
            <person name="Corre E."/>
            <person name="Pelletier E."/>
            <person name="Niang G."/>
            <person name="Scheremetjew M."/>
            <person name="Finn R."/>
            <person name="Kale V."/>
            <person name="Holt S."/>
            <person name="Cochrane G."/>
            <person name="Meng A."/>
            <person name="Brown T."/>
            <person name="Cohen L."/>
        </authorList>
    </citation>
    <scope>NUCLEOTIDE SEQUENCE</scope>
    <source>
        <strain evidence="9">SAG 63-3</strain>
    </source>
</reference>
<keyword evidence="3 7" id="KW-0378">Hydrolase</keyword>
<evidence type="ECO:0000313" key="9">
    <source>
        <dbReference type="EMBL" id="CAD8765602.1"/>
    </source>
</evidence>
<sequence>MNSNVTAASGSFSFPSNQSSLMGQLRIQTSPLYSNIIQAQAAGYLEGFLTAELIFDHYMNLCDYYSKSFINSFDLGRWLSKNKEWIRSQITSCKSDEQAPPPFQSKSSPPFPYSQTDEPCTFWGALEIVLAQFDGLIAGYNAYVRTKGSSTDLEILQEFDFLLMNSIGDLSSISKLMDPGTNSDGLWSNSSAADIRRLISRGGHCSALIKVTPDLEDILIGHSTWGAYATMLRIYKHYDFALQGALNGHSSFASYPGLIGSNDDWYVLGSGLVVTSTSHDLHNASLVDEIEINAALSWHRVLAANLLAGSGSQWTFWASFQNSGSNPGQYAVVDLKRFQPKQQLGPGLLTVLEIAPGIQISEDVTTQLVTGYWPSYNVPYFKEMYDSLGFKQLFRIQSDRGVDFEAVALGLSYELSPRAKLFRRDAVKILNLDGMKSVIRSNGWPVDSFSAASPWDAICGRGDLDPLAPDVFGCYDGKVTNYKLAMARVSYATSAPPVVGNMPFSWESCTSDLCRFTLHRAQPNNFDGAAWQLQQP</sequence>
<accession>A0A7S0YAD9</accession>
<protein>
    <recommendedName>
        <fullName evidence="7">Phospholipase B-like</fullName>
        <ecNumber evidence="7">3.1.1.-</ecNumber>
    </recommendedName>
</protein>
<comment type="function">
    <text evidence="7">Putative phospholipase.</text>
</comment>
<evidence type="ECO:0000256" key="2">
    <source>
        <dbReference type="ARBA" id="ARBA00022729"/>
    </source>
</evidence>
<evidence type="ECO:0000256" key="7">
    <source>
        <dbReference type="RuleBase" id="RU364138"/>
    </source>
</evidence>
<dbReference type="PANTHER" id="PTHR12370:SF3">
    <property type="entry name" value="PHOSPHOLIPASE B-LIKE 2-RELATED"/>
    <property type="match status" value="1"/>
</dbReference>
<dbReference type="AlphaFoldDB" id="A0A7S0YAD9"/>
<evidence type="ECO:0000256" key="1">
    <source>
        <dbReference type="ARBA" id="ARBA00007835"/>
    </source>
</evidence>